<evidence type="ECO:0000256" key="2">
    <source>
        <dbReference type="ARBA" id="ARBA00022475"/>
    </source>
</evidence>
<evidence type="ECO:0000256" key="6">
    <source>
        <dbReference type="ARBA" id="ARBA00038076"/>
    </source>
</evidence>
<feature type="transmembrane region" description="Helical" evidence="7">
    <location>
        <begin position="305"/>
        <end position="330"/>
    </location>
</feature>
<evidence type="ECO:0000313" key="11">
    <source>
        <dbReference type="Proteomes" id="UP000676565"/>
    </source>
</evidence>
<evidence type="ECO:0000256" key="3">
    <source>
        <dbReference type="ARBA" id="ARBA00022692"/>
    </source>
</evidence>
<protein>
    <submittedName>
        <fullName evidence="10">ABC transporter permease</fullName>
    </submittedName>
</protein>
<keyword evidence="4 7" id="KW-1133">Transmembrane helix</keyword>
<name>A0ABS5BUR7_9BACT</name>
<sequence>MYFVAFILKNLTRRPIRTALTVLGLAVAVGSMLALLAVSYNVEKSVESAFDRRRVDLVVMQAGKSSGLNSDFSEALVEQAREIREVDKVSEGVVDVTDMTRDSGASDPVLIQGWKPSNFGFEDIQIISGRKLEEGERSKIMLGRTLATNLNKKVGDHIVFGGNKDNPYEVVAVFKSFVVFEEGGAVVSFPDGQALTGKRVTGFSVRVKKTSPDSAAEIEDVRQKIEALRDPKDKTARLSAQTPDAYVTSVSQLKLVRAVAWLVSAIALAIGVISMLNTMAMSVLERTHEIGILRAVGWPPGRVIGMILGEAVLLATVAAIGGTVIAFLGMHLLTLSPKVNGFIEPELAPVVILRGVLITVFIGVLGGAYPAFRASRLLPTEALRHD</sequence>
<evidence type="ECO:0000259" key="8">
    <source>
        <dbReference type="Pfam" id="PF02687"/>
    </source>
</evidence>
<dbReference type="EMBL" id="JAGKQQ010000001">
    <property type="protein sequence ID" value="MBP3957464.1"/>
    <property type="molecule type" value="Genomic_DNA"/>
</dbReference>
<feature type="transmembrane region" description="Helical" evidence="7">
    <location>
        <begin position="258"/>
        <end position="284"/>
    </location>
</feature>
<dbReference type="PANTHER" id="PTHR30572">
    <property type="entry name" value="MEMBRANE COMPONENT OF TRANSPORTER-RELATED"/>
    <property type="match status" value="1"/>
</dbReference>
<evidence type="ECO:0000256" key="4">
    <source>
        <dbReference type="ARBA" id="ARBA00022989"/>
    </source>
</evidence>
<evidence type="ECO:0000256" key="1">
    <source>
        <dbReference type="ARBA" id="ARBA00004651"/>
    </source>
</evidence>
<keyword evidence="5 7" id="KW-0472">Membrane</keyword>
<keyword evidence="11" id="KW-1185">Reference proteome</keyword>
<proteinExistence type="inferred from homology"/>
<feature type="domain" description="ABC3 transporter permease C-terminal" evidence="8">
    <location>
        <begin position="262"/>
        <end position="377"/>
    </location>
</feature>
<dbReference type="PANTHER" id="PTHR30572:SF4">
    <property type="entry name" value="ABC TRANSPORTER PERMEASE YTRF"/>
    <property type="match status" value="1"/>
</dbReference>
<feature type="transmembrane region" description="Helical" evidence="7">
    <location>
        <begin position="20"/>
        <end position="40"/>
    </location>
</feature>
<dbReference type="InterPro" id="IPR025857">
    <property type="entry name" value="MacB_PCD"/>
</dbReference>
<feature type="transmembrane region" description="Helical" evidence="7">
    <location>
        <begin position="350"/>
        <end position="372"/>
    </location>
</feature>
<dbReference type="InterPro" id="IPR003838">
    <property type="entry name" value="ABC3_permease_C"/>
</dbReference>
<keyword evidence="2" id="KW-1003">Cell membrane</keyword>
<comment type="subcellular location">
    <subcellularLocation>
        <location evidence="1">Cell membrane</location>
        <topology evidence="1">Multi-pass membrane protein</topology>
    </subcellularLocation>
</comment>
<organism evidence="10 11">
    <name type="scientific">Gemmata palustris</name>
    <dbReference type="NCBI Taxonomy" id="2822762"/>
    <lineage>
        <taxon>Bacteria</taxon>
        <taxon>Pseudomonadati</taxon>
        <taxon>Planctomycetota</taxon>
        <taxon>Planctomycetia</taxon>
        <taxon>Gemmatales</taxon>
        <taxon>Gemmataceae</taxon>
        <taxon>Gemmata</taxon>
    </lineage>
</organism>
<evidence type="ECO:0000259" key="9">
    <source>
        <dbReference type="Pfam" id="PF12704"/>
    </source>
</evidence>
<dbReference type="RefSeq" id="WP_210656535.1">
    <property type="nucleotide sequence ID" value="NZ_JAGKQQ010000001.1"/>
</dbReference>
<evidence type="ECO:0000313" key="10">
    <source>
        <dbReference type="EMBL" id="MBP3957464.1"/>
    </source>
</evidence>
<accession>A0ABS5BUR7</accession>
<evidence type="ECO:0000256" key="7">
    <source>
        <dbReference type="SAM" id="Phobius"/>
    </source>
</evidence>
<dbReference type="Pfam" id="PF02687">
    <property type="entry name" value="FtsX"/>
    <property type="match status" value="1"/>
</dbReference>
<feature type="domain" description="MacB-like periplasmic core" evidence="9">
    <location>
        <begin position="18"/>
        <end position="216"/>
    </location>
</feature>
<keyword evidence="3 7" id="KW-0812">Transmembrane</keyword>
<dbReference type="Pfam" id="PF12704">
    <property type="entry name" value="MacB_PCD"/>
    <property type="match status" value="1"/>
</dbReference>
<comment type="similarity">
    <text evidence="6">Belongs to the ABC-4 integral membrane protein family.</text>
</comment>
<reference evidence="10 11" key="1">
    <citation type="submission" date="2021-04" db="EMBL/GenBank/DDBJ databases">
        <authorList>
            <person name="Ivanova A."/>
        </authorList>
    </citation>
    <scope>NUCLEOTIDE SEQUENCE [LARGE SCALE GENOMIC DNA]</scope>
    <source>
        <strain evidence="10 11">G18</strain>
    </source>
</reference>
<comment type="caution">
    <text evidence="10">The sequence shown here is derived from an EMBL/GenBank/DDBJ whole genome shotgun (WGS) entry which is preliminary data.</text>
</comment>
<dbReference type="Proteomes" id="UP000676565">
    <property type="component" value="Unassembled WGS sequence"/>
</dbReference>
<evidence type="ECO:0000256" key="5">
    <source>
        <dbReference type="ARBA" id="ARBA00023136"/>
    </source>
</evidence>
<dbReference type="InterPro" id="IPR050250">
    <property type="entry name" value="Macrolide_Exporter_MacB"/>
</dbReference>
<gene>
    <name evidence="10" type="ORF">J8F10_19630</name>
</gene>